<sequence length="60" mass="7017">MKTRIYLEWNTNDEAADSPHQRRLFWEKLIKTLGPPLAKSADRSVENVHLEQAIQVKTEL</sequence>
<organism evidence="1">
    <name type="scientific">Cyprideis torosa</name>
    <dbReference type="NCBI Taxonomy" id="163714"/>
    <lineage>
        <taxon>Eukaryota</taxon>
        <taxon>Metazoa</taxon>
        <taxon>Ecdysozoa</taxon>
        <taxon>Arthropoda</taxon>
        <taxon>Crustacea</taxon>
        <taxon>Oligostraca</taxon>
        <taxon>Ostracoda</taxon>
        <taxon>Podocopa</taxon>
        <taxon>Podocopida</taxon>
        <taxon>Cytherocopina</taxon>
        <taxon>Cytheroidea</taxon>
        <taxon>Cytherideidae</taxon>
        <taxon>Cyprideis</taxon>
    </lineage>
</organism>
<evidence type="ECO:0000313" key="1">
    <source>
        <dbReference type="EMBL" id="CAD7235175.1"/>
    </source>
</evidence>
<proteinExistence type="predicted"/>
<dbReference type="AlphaFoldDB" id="A0A7R8WNN0"/>
<name>A0A7R8WNN0_9CRUS</name>
<reference evidence="1" key="1">
    <citation type="submission" date="2020-11" db="EMBL/GenBank/DDBJ databases">
        <authorList>
            <person name="Tran Van P."/>
        </authorList>
    </citation>
    <scope>NUCLEOTIDE SEQUENCE</scope>
</reference>
<protein>
    <submittedName>
        <fullName evidence="1">Uncharacterized protein</fullName>
    </submittedName>
</protein>
<accession>A0A7R8WNN0</accession>
<dbReference type="EMBL" id="OB671591">
    <property type="protein sequence ID" value="CAD7235175.1"/>
    <property type="molecule type" value="Genomic_DNA"/>
</dbReference>
<gene>
    <name evidence="1" type="ORF">CTOB1V02_LOCUS12991</name>
</gene>